<dbReference type="HAMAP" id="MF_00701">
    <property type="entry name" value="DNA_primase_lrg_arc"/>
    <property type="match status" value="1"/>
</dbReference>
<name>F4FZQ2_METCR</name>
<dbReference type="GO" id="GO:0003899">
    <property type="term" value="F:DNA-directed RNA polymerase activity"/>
    <property type="evidence" value="ECO:0007669"/>
    <property type="project" value="InterPro"/>
</dbReference>
<evidence type="ECO:0000256" key="1">
    <source>
        <dbReference type="HAMAP-Rule" id="MF_00701"/>
    </source>
</evidence>
<dbReference type="PATRIC" id="fig|1006006.8.peg.374"/>
<keyword evidence="1" id="KW-0639">Primosome</keyword>
<feature type="binding site" evidence="1">
    <location>
        <position position="287"/>
    </location>
    <ligand>
        <name>[4Fe-4S] cluster</name>
        <dbReference type="ChEBI" id="CHEBI:49883"/>
    </ligand>
</feature>
<evidence type="ECO:0000313" key="3">
    <source>
        <dbReference type="Proteomes" id="UP000007812"/>
    </source>
</evidence>
<dbReference type="GeneID" id="10492567"/>
<dbReference type="SUPFAM" id="SSF140914">
    <property type="entry name" value="PriB N-terminal domain-like"/>
    <property type="match status" value="1"/>
</dbReference>
<dbReference type="eggNOG" id="arCOG03013">
    <property type="taxonomic scope" value="Archaea"/>
</dbReference>
<keyword evidence="3" id="KW-1185">Reference proteome</keyword>
<dbReference type="GO" id="GO:1990077">
    <property type="term" value="C:primosome complex"/>
    <property type="evidence" value="ECO:0007669"/>
    <property type="project" value="UniProtKB-KW"/>
</dbReference>
<sequence>MVLDLDRYPFMRKVEDILQREHAIDLYTLLTTDGETIKEAKSRIKDIIQGRPIKRLKDYRSPHLVFYAELLILGVINDLRITERIIRKEVELVHNDLLKEGDEELTQIGLWLGINVRLSSIKYHDDGKIKTLNYSIHFLEYLKSIKGRKREFSLSDRIVKSGYVYLDKSSLIRLLSFNIYKKLRDMIKPISIDQIPETVADIIGIKGGRIAPCIKALQEKKDRARDEAFILAVYMLNIGSSVDSVIPVLESAGFEDPIKAIKKIYEEKMIVYSCSKIRDLGLCVANCGTRSPLQLYYGNADITK</sequence>
<dbReference type="GO" id="GO:0006269">
    <property type="term" value="P:DNA replication, synthesis of primer"/>
    <property type="evidence" value="ECO:0007669"/>
    <property type="project" value="UniProtKB-UniRule"/>
</dbReference>
<feature type="binding site" evidence="1">
    <location>
        <position position="274"/>
    </location>
    <ligand>
        <name>[4Fe-4S] cluster</name>
        <dbReference type="ChEBI" id="CHEBI:49883"/>
    </ligand>
</feature>
<keyword evidence="1" id="KW-0235">DNA replication</keyword>
<dbReference type="HOGENOM" id="CLU_052778_1_0_2"/>
<evidence type="ECO:0000313" key="2">
    <source>
        <dbReference type="EMBL" id="AEB94481.1"/>
    </source>
</evidence>
<dbReference type="CDD" id="cd06560">
    <property type="entry name" value="PriL"/>
    <property type="match status" value="1"/>
</dbReference>
<dbReference type="RefSeq" id="WP_013736979.1">
    <property type="nucleotide sequence ID" value="NC_015435.1"/>
</dbReference>
<accession>F4FZQ2</accession>
<protein>
    <recommendedName>
        <fullName evidence="1">DNA primase large subunit PriL</fullName>
    </recommendedName>
</protein>
<gene>
    <name evidence="1" type="primary">priL</name>
    <name evidence="2" type="ordered locus">Mcup_0373</name>
</gene>
<comment type="subunit">
    <text evidence="1">Heterodimer of a small subunit (PriS) and a large subunit (PriL).</text>
</comment>
<dbReference type="OrthoDB" id="46081at2157"/>
<proteinExistence type="inferred from homology"/>
<dbReference type="Pfam" id="PF26466">
    <property type="entry name" value="DNA_primase_lrg_N"/>
    <property type="match status" value="1"/>
</dbReference>
<organism evidence="2 3">
    <name type="scientific">Metallosphaera cuprina (strain Ar-4)</name>
    <dbReference type="NCBI Taxonomy" id="1006006"/>
    <lineage>
        <taxon>Archaea</taxon>
        <taxon>Thermoproteota</taxon>
        <taxon>Thermoprotei</taxon>
        <taxon>Sulfolobales</taxon>
        <taxon>Sulfolobaceae</taxon>
        <taxon>Metallosphaera</taxon>
    </lineage>
</organism>
<keyword evidence="1" id="KW-0479">Metal-binding</keyword>
<dbReference type="GO" id="GO:0046872">
    <property type="term" value="F:metal ion binding"/>
    <property type="evidence" value="ECO:0007669"/>
    <property type="project" value="UniProtKB-KW"/>
</dbReference>
<keyword evidence="1" id="KW-0411">Iron-sulfur</keyword>
<dbReference type="InterPro" id="IPR023642">
    <property type="entry name" value="DNA_primase_lsu_PriL"/>
</dbReference>
<keyword evidence="1" id="KW-0408">Iron</keyword>
<dbReference type="EMBL" id="CP002656">
    <property type="protein sequence ID" value="AEB94481.1"/>
    <property type="molecule type" value="Genomic_DNA"/>
</dbReference>
<keyword evidence="1" id="KW-0004">4Fe-4S</keyword>
<feature type="binding site" evidence="1">
    <location>
        <position position="283"/>
    </location>
    <ligand>
        <name>[4Fe-4S] cluster</name>
        <dbReference type="ChEBI" id="CHEBI:49883"/>
    </ligand>
</feature>
<dbReference type="AlphaFoldDB" id="F4FZQ2"/>
<comment type="similarity">
    <text evidence="1">Belongs to the eukaryotic-type primase large subunit family.</text>
</comment>
<dbReference type="KEGG" id="mcn:Mcup_0373"/>
<feature type="binding site" evidence="1">
    <location>
        <position position="213"/>
    </location>
    <ligand>
        <name>[4Fe-4S] cluster</name>
        <dbReference type="ChEBI" id="CHEBI:49883"/>
    </ligand>
</feature>
<reference evidence="2 3" key="1">
    <citation type="journal article" date="2011" name="J. Bacteriol.">
        <title>Complete genome sequence of Metallosphaera cuprina, a metal sulfide-oxidizing archaeon from a hot spring.</title>
        <authorList>
            <person name="Liu L.J."/>
            <person name="You X.Y."/>
            <person name="Zheng H."/>
            <person name="Wang S."/>
            <person name="Jiang C.Y."/>
            <person name="Liu S.J."/>
        </authorList>
    </citation>
    <scope>NUCLEOTIDE SEQUENCE [LARGE SCALE GENOMIC DNA]</scope>
    <source>
        <strain evidence="2 3">Ar-4</strain>
    </source>
</reference>
<dbReference type="STRING" id="1006006.Mcup_0373"/>
<dbReference type="GO" id="GO:0051539">
    <property type="term" value="F:4 iron, 4 sulfur cluster binding"/>
    <property type="evidence" value="ECO:0007669"/>
    <property type="project" value="UniProtKB-UniRule"/>
</dbReference>
<dbReference type="Proteomes" id="UP000007812">
    <property type="component" value="Chromosome"/>
</dbReference>
<comment type="cofactor">
    <cofactor evidence="1">
        <name>[4Fe-4S] cluster</name>
        <dbReference type="ChEBI" id="CHEBI:49883"/>
    </cofactor>
    <text evidence="1">Binds 1 [4Fe-4S] cluster.</text>
</comment>
<comment type="function">
    <text evidence="1">Regulatory subunit of DNA primase, an RNA polymerase that catalyzes the synthesis of short RNA molecules used as primers for DNA polymerase during DNA replication. Stabilizes and modulates the activity of the small subunit, increasing the rate of DNA synthesis, and conferring RNA synthesis capability. The DNA polymerase activity may enable DNA primase to also catalyze primer extension after primer synthesis. May also play a role in DNA repair.</text>
</comment>